<dbReference type="EMBL" id="VBQZ03000455">
    <property type="protein sequence ID" value="MXQ99448.1"/>
    <property type="molecule type" value="Genomic_DNA"/>
</dbReference>
<dbReference type="Proteomes" id="UP000322234">
    <property type="component" value="Unassembled WGS sequence"/>
</dbReference>
<proteinExistence type="predicted"/>
<keyword evidence="2" id="KW-1185">Reference proteome</keyword>
<organism evidence="1 2">
    <name type="scientific">Bos mutus</name>
    <name type="common">wild yak</name>
    <dbReference type="NCBI Taxonomy" id="72004"/>
    <lineage>
        <taxon>Eukaryota</taxon>
        <taxon>Metazoa</taxon>
        <taxon>Chordata</taxon>
        <taxon>Craniata</taxon>
        <taxon>Vertebrata</taxon>
        <taxon>Euteleostomi</taxon>
        <taxon>Mammalia</taxon>
        <taxon>Eutheria</taxon>
        <taxon>Laurasiatheria</taxon>
        <taxon>Artiodactyla</taxon>
        <taxon>Ruminantia</taxon>
        <taxon>Pecora</taxon>
        <taxon>Bovidae</taxon>
        <taxon>Bovinae</taxon>
        <taxon>Bos</taxon>
    </lineage>
</organism>
<accession>A0A6B0S9K8</accession>
<name>A0A6B0S9K8_9CETA</name>
<comment type="caution">
    <text evidence="1">The sequence shown here is derived from an EMBL/GenBank/DDBJ whole genome shotgun (WGS) entry which is preliminary data.</text>
</comment>
<protein>
    <submittedName>
        <fullName evidence="1">Uncharacterized protein</fullName>
    </submittedName>
</protein>
<gene>
    <name evidence="1" type="ORF">E5288_WYG011848</name>
</gene>
<evidence type="ECO:0000313" key="2">
    <source>
        <dbReference type="Proteomes" id="UP000322234"/>
    </source>
</evidence>
<reference evidence="1" key="1">
    <citation type="submission" date="2019-10" db="EMBL/GenBank/DDBJ databases">
        <title>The sequence and de novo assembly of the wild yak genome.</title>
        <authorList>
            <person name="Liu Y."/>
        </authorList>
    </citation>
    <scope>NUCLEOTIDE SEQUENCE [LARGE SCALE GENOMIC DNA]</scope>
    <source>
        <strain evidence="1">WY2019</strain>
    </source>
</reference>
<evidence type="ECO:0000313" key="1">
    <source>
        <dbReference type="EMBL" id="MXQ99448.1"/>
    </source>
</evidence>
<sequence>MQKQRVMKAFLKMKCGGGGAYCGPVLLAISGEAQDLRHLEELTGESPTAERAFNYPEHVPGTPPNPNPLIPGTFKAMQGRAIRHFGSFTLKSTAALPKVNKNAYKFRDANESCTFYIN</sequence>
<dbReference type="AlphaFoldDB" id="A0A6B0S9K8"/>